<sequence>MIFYITEIKTQPFYAEKHKIPICGDNDKKGVIIFTENVCIFKKDSYLCTAFERKCFRSGSLGEVAEWSIAAVLKTVVPRGTRGSNPCLSAGKGCKSASCVIYTLFTPNNVKLGVFALFKSRYLCSEGDLIKTKQTKRIIKSFTLRLLLYNFNCLTAAMHQSNMCFGMDTRLIIPKNRLSAIHLSIWKS</sequence>
<proteinExistence type="predicted"/>
<organism evidence="1 2">
    <name type="scientific">Bacteroides pyogenes JCM 6292</name>
    <dbReference type="NCBI Taxonomy" id="1235809"/>
    <lineage>
        <taxon>Bacteria</taxon>
        <taxon>Pseudomonadati</taxon>
        <taxon>Bacteroidota</taxon>
        <taxon>Bacteroidia</taxon>
        <taxon>Bacteroidales</taxon>
        <taxon>Bacteroidaceae</taxon>
        <taxon>Bacteroides</taxon>
    </lineage>
</organism>
<dbReference type="AlphaFoldDB" id="W4P792"/>
<protein>
    <submittedName>
        <fullName evidence="1">Uncharacterized protein</fullName>
    </submittedName>
</protein>
<dbReference type="EMBL" id="BAIQ01000020">
    <property type="protein sequence ID" value="GAE15676.1"/>
    <property type="molecule type" value="Genomic_DNA"/>
</dbReference>
<evidence type="ECO:0000313" key="2">
    <source>
        <dbReference type="Proteomes" id="UP000018861"/>
    </source>
</evidence>
<dbReference type="Proteomes" id="UP000018861">
    <property type="component" value="Unassembled WGS sequence"/>
</dbReference>
<evidence type="ECO:0000313" key="1">
    <source>
        <dbReference type="EMBL" id="GAE15676.1"/>
    </source>
</evidence>
<reference evidence="1 2" key="1">
    <citation type="journal article" date="2014" name="Genome Announc.">
        <title>Draft Genome Sequences of Three Strains of Bacteroides pyogenes Isolated from a Cat and Swine.</title>
        <authorList>
            <person name="Sakamoto M."/>
            <person name="Oshima K."/>
            <person name="Suda W."/>
            <person name="Kitamura K."/>
            <person name="Iida T."/>
            <person name="Hattori M."/>
            <person name="Ohkuma M."/>
        </authorList>
    </citation>
    <scope>NUCLEOTIDE SEQUENCE [LARGE SCALE GENOMIC DNA]</scope>
    <source>
        <strain evidence="1 2">JCM 6292</strain>
    </source>
</reference>
<accession>W4P792</accession>
<comment type="caution">
    <text evidence="1">The sequence shown here is derived from an EMBL/GenBank/DDBJ whole genome shotgun (WGS) entry which is preliminary data.</text>
</comment>
<gene>
    <name evidence="1" type="ORF">JCM6292_1988</name>
</gene>
<name>W4P792_9BACE</name>